<dbReference type="OrthoDB" id="3222at2759"/>
<feature type="transmembrane region" description="Helical" evidence="6">
    <location>
        <begin position="83"/>
        <end position="104"/>
    </location>
</feature>
<keyword evidence="4 6" id="KW-0472">Membrane</keyword>
<sequence>MGFMYIIAEVLGAILGYGALVALTPTKYFQSDPGENGLCITNLHPSVSVVQGFFIEFIITSVLAFFVCSIWDPRNKDKGDSASLKLGLAVAALCFAAAPATVASMNPARSIGPAVWNNEWENHWVYWTATMSGSLFSSYFYRIVFWKDPEQESTEL</sequence>
<proteinExistence type="inferred from homology"/>
<dbReference type="GO" id="GO:0005886">
    <property type="term" value="C:plasma membrane"/>
    <property type="evidence" value="ECO:0007669"/>
    <property type="project" value="TreeGrafter"/>
</dbReference>
<reference evidence="7" key="2">
    <citation type="submission" date="2022-10" db="EMBL/GenBank/DDBJ databases">
        <authorList>
            <consortium name="ENA_rothamsted_submissions"/>
            <consortium name="culmorum"/>
            <person name="King R."/>
        </authorList>
    </citation>
    <scope>NUCLEOTIDE SEQUENCE</scope>
</reference>
<dbReference type="InterPro" id="IPR000425">
    <property type="entry name" value="MIP"/>
</dbReference>
<dbReference type="SUPFAM" id="SSF81338">
    <property type="entry name" value="Aquaporin-like"/>
    <property type="match status" value="1"/>
</dbReference>
<keyword evidence="2 5" id="KW-0812">Transmembrane</keyword>
<feature type="transmembrane region" description="Helical" evidence="6">
    <location>
        <begin position="124"/>
        <end position="141"/>
    </location>
</feature>
<evidence type="ECO:0000256" key="1">
    <source>
        <dbReference type="ARBA" id="ARBA00004141"/>
    </source>
</evidence>
<dbReference type="GO" id="GO:0015267">
    <property type="term" value="F:channel activity"/>
    <property type="evidence" value="ECO:0007669"/>
    <property type="project" value="InterPro"/>
</dbReference>
<dbReference type="Pfam" id="PF00230">
    <property type="entry name" value="MIP"/>
    <property type="match status" value="1"/>
</dbReference>
<evidence type="ECO:0000313" key="7">
    <source>
        <dbReference type="EMBL" id="CAG9800460.1"/>
    </source>
</evidence>
<accession>A0A9N9RLG8</accession>
<reference evidence="7" key="1">
    <citation type="submission" date="2022-01" db="EMBL/GenBank/DDBJ databases">
        <authorList>
            <person name="King R."/>
        </authorList>
    </citation>
    <scope>NUCLEOTIDE SEQUENCE</scope>
</reference>
<evidence type="ECO:0000256" key="4">
    <source>
        <dbReference type="ARBA" id="ARBA00023136"/>
    </source>
</evidence>
<dbReference type="PRINTS" id="PR00783">
    <property type="entry name" value="MINTRINSICP"/>
</dbReference>
<dbReference type="PANTHER" id="PTHR19139">
    <property type="entry name" value="AQUAPORIN TRANSPORTER"/>
    <property type="match status" value="1"/>
</dbReference>
<gene>
    <name evidence="7" type="ORF">CHIRRI_LOCUS3403</name>
</gene>
<evidence type="ECO:0000256" key="2">
    <source>
        <dbReference type="ARBA" id="ARBA00022692"/>
    </source>
</evidence>
<dbReference type="AlphaFoldDB" id="A0A9N9RLG8"/>
<evidence type="ECO:0000256" key="5">
    <source>
        <dbReference type="RuleBase" id="RU000477"/>
    </source>
</evidence>
<feature type="transmembrane region" description="Helical" evidence="6">
    <location>
        <begin position="49"/>
        <end position="71"/>
    </location>
</feature>
<dbReference type="InterPro" id="IPR034294">
    <property type="entry name" value="Aquaporin_transptr"/>
</dbReference>
<feature type="transmembrane region" description="Helical" evidence="6">
    <location>
        <begin position="7"/>
        <end position="29"/>
    </location>
</feature>
<keyword evidence="5" id="KW-0813">Transport</keyword>
<dbReference type="InterPro" id="IPR023271">
    <property type="entry name" value="Aquaporin-like"/>
</dbReference>
<comment type="subcellular location">
    <subcellularLocation>
        <location evidence="1">Membrane</location>
        <topology evidence="1">Multi-pass membrane protein</topology>
    </subcellularLocation>
</comment>
<dbReference type="PANTHER" id="PTHR19139:SF270">
    <property type="entry name" value="ENTOMOGLYCEROPORIN 1-RELATED"/>
    <property type="match status" value="1"/>
</dbReference>
<keyword evidence="8" id="KW-1185">Reference proteome</keyword>
<dbReference type="Gene3D" id="1.20.1080.10">
    <property type="entry name" value="Glycerol uptake facilitator protein"/>
    <property type="match status" value="1"/>
</dbReference>
<evidence type="ECO:0000313" key="8">
    <source>
        <dbReference type="Proteomes" id="UP001153620"/>
    </source>
</evidence>
<evidence type="ECO:0000256" key="6">
    <source>
        <dbReference type="SAM" id="Phobius"/>
    </source>
</evidence>
<evidence type="ECO:0008006" key="9">
    <source>
        <dbReference type="Google" id="ProtNLM"/>
    </source>
</evidence>
<protein>
    <recommendedName>
        <fullName evidence="9">Aquaporin</fullName>
    </recommendedName>
</protein>
<evidence type="ECO:0000256" key="3">
    <source>
        <dbReference type="ARBA" id="ARBA00022989"/>
    </source>
</evidence>
<organism evidence="7 8">
    <name type="scientific">Chironomus riparius</name>
    <dbReference type="NCBI Taxonomy" id="315576"/>
    <lineage>
        <taxon>Eukaryota</taxon>
        <taxon>Metazoa</taxon>
        <taxon>Ecdysozoa</taxon>
        <taxon>Arthropoda</taxon>
        <taxon>Hexapoda</taxon>
        <taxon>Insecta</taxon>
        <taxon>Pterygota</taxon>
        <taxon>Neoptera</taxon>
        <taxon>Endopterygota</taxon>
        <taxon>Diptera</taxon>
        <taxon>Nematocera</taxon>
        <taxon>Chironomoidea</taxon>
        <taxon>Chironomidae</taxon>
        <taxon>Chironominae</taxon>
        <taxon>Chironomus</taxon>
    </lineage>
</organism>
<dbReference type="Proteomes" id="UP001153620">
    <property type="component" value="Chromosome 1"/>
</dbReference>
<comment type="similarity">
    <text evidence="5">Belongs to the MIP/aquaporin (TC 1.A.8) family.</text>
</comment>
<keyword evidence="3 6" id="KW-1133">Transmembrane helix</keyword>
<name>A0A9N9RLG8_9DIPT</name>
<dbReference type="EMBL" id="OU895877">
    <property type="protein sequence ID" value="CAG9800460.1"/>
    <property type="molecule type" value="Genomic_DNA"/>
</dbReference>